<dbReference type="Gramene" id="Pp3c4_24580V3.1">
    <property type="protein sequence ID" value="PAC:32922040.CDS.1"/>
    <property type="gene ID" value="Pp3c4_24580"/>
</dbReference>
<dbReference type="AlphaFoldDB" id="A0A2K1KPY0"/>
<gene>
    <name evidence="1" type="ORF">PHYPA_006698</name>
</gene>
<sequence>MQIGRRLRNGRPATFTTKGRSALWRQRLCFDVRLQCPLSVGRMRGEPKIHRMILGQEGIQLGFDGIRVWRGLG</sequence>
<dbReference type="Gramene" id="Pp3c4_24580V3.2">
    <property type="protein sequence ID" value="PAC:32922041.CDS.1"/>
    <property type="gene ID" value="Pp3c4_24580"/>
</dbReference>
<name>A0A2K1KPY0_PHYPA</name>
<dbReference type="EMBL" id="ABEU02000004">
    <property type="protein sequence ID" value="PNR55801.1"/>
    <property type="molecule type" value="Genomic_DNA"/>
</dbReference>
<keyword evidence="3" id="KW-1185">Reference proteome</keyword>
<evidence type="ECO:0000313" key="2">
    <source>
        <dbReference type="EnsemblPlants" id="PAC:32922040.CDS.1"/>
    </source>
</evidence>
<proteinExistence type="predicted"/>
<dbReference type="Proteomes" id="UP000006727">
    <property type="component" value="Chromosome 4"/>
</dbReference>
<reference evidence="1 3" key="2">
    <citation type="journal article" date="2018" name="Plant J.">
        <title>The Physcomitrella patens chromosome-scale assembly reveals moss genome structure and evolution.</title>
        <authorList>
            <person name="Lang D."/>
            <person name="Ullrich K.K."/>
            <person name="Murat F."/>
            <person name="Fuchs J."/>
            <person name="Jenkins J."/>
            <person name="Haas F.B."/>
            <person name="Piednoel M."/>
            <person name="Gundlach H."/>
            <person name="Van Bel M."/>
            <person name="Meyberg R."/>
            <person name="Vives C."/>
            <person name="Morata J."/>
            <person name="Symeonidi A."/>
            <person name="Hiss M."/>
            <person name="Muchero W."/>
            <person name="Kamisugi Y."/>
            <person name="Saleh O."/>
            <person name="Blanc G."/>
            <person name="Decker E.L."/>
            <person name="van Gessel N."/>
            <person name="Grimwood J."/>
            <person name="Hayes R.D."/>
            <person name="Graham S.W."/>
            <person name="Gunter L.E."/>
            <person name="McDaniel S.F."/>
            <person name="Hoernstein S.N.W."/>
            <person name="Larsson A."/>
            <person name="Li F.W."/>
            <person name="Perroud P.F."/>
            <person name="Phillips J."/>
            <person name="Ranjan P."/>
            <person name="Rokshar D.S."/>
            <person name="Rothfels C.J."/>
            <person name="Schneider L."/>
            <person name="Shu S."/>
            <person name="Stevenson D.W."/>
            <person name="Thummler F."/>
            <person name="Tillich M."/>
            <person name="Villarreal Aguilar J.C."/>
            <person name="Widiez T."/>
            <person name="Wong G.K."/>
            <person name="Wymore A."/>
            <person name="Zhang Y."/>
            <person name="Zimmer A.D."/>
            <person name="Quatrano R.S."/>
            <person name="Mayer K.F.X."/>
            <person name="Goodstein D."/>
            <person name="Casacuberta J.M."/>
            <person name="Vandepoele K."/>
            <person name="Reski R."/>
            <person name="Cuming A.C."/>
            <person name="Tuskan G.A."/>
            <person name="Maumus F."/>
            <person name="Salse J."/>
            <person name="Schmutz J."/>
            <person name="Rensing S.A."/>
        </authorList>
    </citation>
    <scope>NUCLEOTIDE SEQUENCE [LARGE SCALE GENOMIC DNA]</scope>
    <source>
        <strain evidence="2 3">cv. Gransden 2004</strain>
    </source>
</reference>
<protein>
    <submittedName>
        <fullName evidence="1 2">Uncharacterized protein</fullName>
    </submittedName>
</protein>
<evidence type="ECO:0000313" key="3">
    <source>
        <dbReference type="Proteomes" id="UP000006727"/>
    </source>
</evidence>
<accession>A0A2K1KPY0</accession>
<dbReference type="InParanoid" id="A0A2K1KPY0"/>
<evidence type="ECO:0000313" key="1">
    <source>
        <dbReference type="EMBL" id="PNR55801.1"/>
    </source>
</evidence>
<organism evidence="1">
    <name type="scientific">Physcomitrium patens</name>
    <name type="common">Spreading-leaved earth moss</name>
    <name type="synonym">Physcomitrella patens</name>
    <dbReference type="NCBI Taxonomy" id="3218"/>
    <lineage>
        <taxon>Eukaryota</taxon>
        <taxon>Viridiplantae</taxon>
        <taxon>Streptophyta</taxon>
        <taxon>Embryophyta</taxon>
        <taxon>Bryophyta</taxon>
        <taxon>Bryophytina</taxon>
        <taxon>Bryopsida</taxon>
        <taxon>Funariidae</taxon>
        <taxon>Funariales</taxon>
        <taxon>Funariaceae</taxon>
        <taxon>Physcomitrium</taxon>
    </lineage>
</organism>
<dbReference type="EnsemblPlants" id="Pp3c4_24580V3.1">
    <property type="protein sequence ID" value="PAC:32922040.CDS.1"/>
    <property type="gene ID" value="Pp3c4_24580"/>
</dbReference>
<dbReference type="EnsemblPlants" id="Pp3c4_24580V3.2">
    <property type="protein sequence ID" value="PAC:32922041.CDS.1"/>
    <property type="gene ID" value="Pp3c4_24580"/>
</dbReference>
<reference evidence="2" key="3">
    <citation type="submission" date="2020-12" db="UniProtKB">
        <authorList>
            <consortium name="EnsemblPlants"/>
        </authorList>
    </citation>
    <scope>IDENTIFICATION</scope>
</reference>
<reference evidence="1 3" key="1">
    <citation type="journal article" date="2008" name="Science">
        <title>The Physcomitrella genome reveals evolutionary insights into the conquest of land by plants.</title>
        <authorList>
            <person name="Rensing S."/>
            <person name="Lang D."/>
            <person name="Zimmer A."/>
            <person name="Terry A."/>
            <person name="Salamov A."/>
            <person name="Shapiro H."/>
            <person name="Nishiyama T."/>
            <person name="Perroud P.-F."/>
            <person name="Lindquist E."/>
            <person name="Kamisugi Y."/>
            <person name="Tanahashi T."/>
            <person name="Sakakibara K."/>
            <person name="Fujita T."/>
            <person name="Oishi K."/>
            <person name="Shin-I T."/>
            <person name="Kuroki Y."/>
            <person name="Toyoda A."/>
            <person name="Suzuki Y."/>
            <person name="Hashimoto A."/>
            <person name="Yamaguchi K."/>
            <person name="Sugano A."/>
            <person name="Kohara Y."/>
            <person name="Fujiyama A."/>
            <person name="Anterola A."/>
            <person name="Aoki S."/>
            <person name="Ashton N."/>
            <person name="Barbazuk W.B."/>
            <person name="Barker E."/>
            <person name="Bennetzen J."/>
            <person name="Bezanilla M."/>
            <person name="Blankenship R."/>
            <person name="Cho S.H."/>
            <person name="Dutcher S."/>
            <person name="Estelle M."/>
            <person name="Fawcett J.A."/>
            <person name="Gundlach H."/>
            <person name="Hanada K."/>
            <person name="Heyl A."/>
            <person name="Hicks K.A."/>
            <person name="Hugh J."/>
            <person name="Lohr M."/>
            <person name="Mayer K."/>
            <person name="Melkozernov A."/>
            <person name="Murata T."/>
            <person name="Nelson D."/>
            <person name="Pils B."/>
            <person name="Prigge M."/>
            <person name="Reiss B."/>
            <person name="Renner T."/>
            <person name="Rombauts S."/>
            <person name="Rushton P."/>
            <person name="Sanderfoot A."/>
            <person name="Schween G."/>
            <person name="Shiu S.-H."/>
            <person name="Stueber K."/>
            <person name="Theodoulou F.L."/>
            <person name="Tu H."/>
            <person name="Van de Peer Y."/>
            <person name="Verrier P.J."/>
            <person name="Waters E."/>
            <person name="Wood A."/>
            <person name="Yang L."/>
            <person name="Cove D."/>
            <person name="Cuming A."/>
            <person name="Hasebe M."/>
            <person name="Lucas S."/>
            <person name="Mishler D.B."/>
            <person name="Reski R."/>
            <person name="Grigoriev I."/>
            <person name="Quatrano R.S."/>
            <person name="Boore J.L."/>
        </authorList>
    </citation>
    <scope>NUCLEOTIDE SEQUENCE [LARGE SCALE GENOMIC DNA]</scope>
    <source>
        <strain evidence="2 3">cv. Gransden 2004</strain>
    </source>
</reference>